<organism evidence="8 9">
    <name type="scientific">Trinickia caryophylli</name>
    <name type="common">Paraburkholderia caryophylli</name>
    <dbReference type="NCBI Taxonomy" id="28094"/>
    <lineage>
        <taxon>Bacteria</taxon>
        <taxon>Pseudomonadati</taxon>
        <taxon>Pseudomonadota</taxon>
        <taxon>Betaproteobacteria</taxon>
        <taxon>Burkholderiales</taxon>
        <taxon>Burkholderiaceae</taxon>
        <taxon>Trinickia</taxon>
    </lineage>
</organism>
<dbReference type="OrthoDB" id="9812023at2"/>
<gene>
    <name evidence="8" type="ORF">SAMN06295900_1145</name>
</gene>
<protein>
    <recommendedName>
        <fullName evidence="3">Relaxosome protein TraY</fullName>
    </recommendedName>
</protein>
<reference evidence="9" key="1">
    <citation type="submission" date="2017-04" db="EMBL/GenBank/DDBJ databases">
        <authorList>
            <person name="Varghese N."/>
            <person name="Submissions S."/>
        </authorList>
    </citation>
    <scope>NUCLEOTIDE SEQUENCE [LARGE SCALE GENOMIC DNA]</scope>
    <source>
        <strain evidence="9">Ballard 720</strain>
    </source>
</reference>
<evidence type="ECO:0000313" key="9">
    <source>
        <dbReference type="Proteomes" id="UP000192911"/>
    </source>
</evidence>
<sequence>MLAIRLPEELESRLEALAKRTGRTKTFYAREAIEQHLADLEDLYLAERVAKRIRSGKEQTSSLEEVEARLGLAD</sequence>
<dbReference type="Proteomes" id="UP000192911">
    <property type="component" value="Unassembled WGS sequence"/>
</dbReference>
<dbReference type="GO" id="GO:0003677">
    <property type="term" value="F:DNA binding"/>
    <property type="evidence" value="ECO:0007669"/>
    <property type="project" value="UniProtKB-KW"/>
</dbReference>
<dbReference type="SUPFAM" id="SSF47598">
    <property type="entry name" value="Ribbon-helix-helix"/>
    <property type="match status" value="1"/>
</dbReference>
<keyword evidence="5" id="KW-0184">Conjugation</keyword>
<comment type="similarity">
    <text evidence="2">Belongs to the TraY family.</text>
</comment>
<evidence type="ECO:0000256" key="7">
    <source>
        <dbReference type="SAM" id="MobiDB-lite"/>
    </source>
</evidence>
<accession>A0A1X7G738</accession>
<dbReference type="GO" id="GO:0005737">
    <property type="term" value="C:cytoplasm"/>
    <property type="evidence" value="ECO:0007669"/>
    <property type="project" value="UniProtKB-SubCell"/>
</dbReference>
<dbReference type="Pfam" id="PF05509">
    <property type="entry name" value="TraY"/>
    <property type="match status" value="1"/>
</dbReference>
<dbReference type="InterPro" id="IPR010985">
    <property type="entry name" value="Ribbon_hlx_hlx"/>
</dbReference>
<dbReference type="AlphaFoldDB" id="A0A1X7G738"/>
<dbReference type="STRING" id="28094.SAMN06295900_1145"/>
<dbReference type="CDD" id="cd22233">
    <property type="entry name" value="RHH_CopAso-like"/>
    <property type="match status" value="1"/>
</dbReference>
<name>A0A1X7G738_TRICW</name>
<dbReference type="GO" id="GO:0006355">
    <property type="term" value="P:regulation of DNA-templated transcription"/>
    <property type="evidence" value="ECO:0007669"/>
    <property type="project" value="InterPro"/>
</dbReference>
<dbReference type="GeneID" id="95551682"/>
<evidence type="ECO:0000256" key="5">
    <source>
        <dbReference type="ARBA" id="ARBA00022971"/>
    </source>
</evidence>
<evidence type="ECO:0000256" key="2">
    <source>
        <dbReference type="ARBA" id="ARBA00007183"/>
    </source>
</evidence>
<evidence type="ECO:0000313" key="8">
    <source>
        <dbReference type="EMBL" id="SMF65170.1"/>
    </source>
</evidence>
<dbReference type="InterPro" id="IPR008876">
    <property type="entry name" value="TraY"/>
</dbReference>
<dbReference type="RefSeq" id="WP_085229587.1">
    <property type="nucleotide sequence ID" value="NZ_BSQD01000013.1"/>
</dbReference>
<evidence type="ECO:0000256" key="6">
    <source>
        <dbReference type="ARBA" id="ARBA00023125"/>
    </source>
</evidence>
<keyword evidence="6" id="KW-0238">DNA-binding</keyword>
<proteinExistence type="inferred from homology"/>
<dbReference type="EMBL" id="FXAH01000014">
    <property type="protein sequence ID" value="SMF65170.1"/>
    <property type="molecule type" value="Genomic_DNA"/>
</dbReference>
<feature type="region of interest" description="Disordered" evidence="7">
    <location>
        <begin position="54"/>
        <end position="74"/>
    </location>
</feature>
<comment type="subcellular location">
    <subcellularLocation>
        <location evidence="1">Cytoplasm</location>
    </subcellularLocation>
</comment>
<evidence type="ECO:0000256" key="3">
    <source>
        <dbReference type="ARBA" id="ARBA00020541"/>
    </source>
</evidence>
<keyword evidence="9" id="KW-1185">Reference proteome</keyword>
<evidence type="ECO:0000256" key="1">
    <source>
        <dbReference type="ARBA" id="ARBA00004496"/>
    </source>
</evidence>
<keyword evidence="4" id="KW-0963">Cytoplasm</keyword>
<evidence type="ECO:0000256" key="4">
    <source>
        <dbReference type="ARBA" id="ARBA00022490"/>
    </source>
</evidence>